<reference evidence="2 3" key="1">
    <citation type="submission" date="2014-03" db="EMBL/GenBank/DDBJ databases">
        <title>Draft genome of the hookworm Oesophagostomum dentatum.</title>
        <authorList>
            <person name="Mitreva M."/>
        </authorList>
    </citation>
    <scope>NUCLEOTIDE SEQUENCE [LARGE SCALE GENOMIC DNA]</scope>
    <source>
        <strain evidence="2 3">OD-Hann</strain>
    </source>
</reference>
<proteinExistence type="predicted"/>
<dbReference type="OrthoDB" id="5862831at2759"/>
<evidence type="ECO:0000256" key="1">
    <source>
        <dbReference type="SAM" id="MobiDB-lite"/>
    </source>
</evidence>
<evidence type="ECO:0000313" key="3">
    <source>
        <dbReference type="Proteomes" id="UP000053660"/>
    </source>
</evidence>
<evidence type="ECO:0000313" key="2">
    <source>
        <dbReference type="EMBL" id="KHJ84072.1"/>
    </source>
</evidence>
<feature type="region of interest" description="Disordered" evidence="1">
    <location>
        <begin position="46"/>
        <end position="95"/>
    </location>
</feature>
<dbReference type="AlphaFoldDB" id="A0A0B1SKP4"/>
<keyword evidence="3" id="KW-1185">Reference proteome</keyword>
<organism evidence="2 3">
    <name type="scientific">Oesophagostomum dentatum</name>
    <name type="common">Nodular worm</name>
    <dbReference type="NCBI Taxonomy" id="61180"/>
    <lineage>
        <taxon>Eukaryota</taxon>
        <taxon>Metazoa</taxon>
        <taxon>Ecdysozoa</taxon>
        <taxon>Nematoda</taxon>
        <taxon>Chromadorea</taxon>
        <taxon>Rhabditida</taxon>
        <taxon>Rhabditina</taxon>
        <taxon>Rhabditomorpha</taxon>
        <taxon>Strongyloidea</taxon>
        <taxon>Strongylidae</taxon>
        <taxon>Oesophagostomum</taxon>
    </lineage>
</organism>
<name>A0A0B1SKP4_OESDE</name>
<gene>
    <name evidence="2" type="ORF">OESDEN_16218</name>
</gene>
<accession>A0A0B1SKP4</accession>
<protein>
    <submittedName>
        <fullName evidence="2">Uncharacterized protein</fullName>
    </submittedName>
</protein>
<feature type="compositionally biased region" description="Acidic residues" evidence="1">
    <location>
        <begin position="47"/>
        <end position="95"/>
    </location>
</feature>
<dbReference type="EMBL" id="KN570272">
    <property type="protein sequence ID" value="KHJ84072.1"/>
    <property type="molecule type" value="Genomic_DNA"/>
</dbReference>
<sequence>MPLKRTKLNSSDGEVNVFADMIKTKTPNGTHTKKGVKRKKVVNGEIVEVESELDEDEQENEEESENSELSDEDEEVSDDSVLYVDDDESDEEAYVGEDREATVLQTTNGDAITMLPDFDKFPFSNEDSSVTATRAFAWMVAPCDVQTFFKRVHSVNSVNLRCSMCNYTILFVRLHNMGDEES</sequence>
<dbReference type="Proteomes" id="UP000053660">
    <property type="component" value="Unassembled WGS sequence"/>
</dbReference>